<organism evidence="1">
    <name type="scientific">Alsobacter sp. KACC 23698</name>
    <dbReference type="NCBI Taxonomy" id="3149229"/>
    <lineage>
        <taxon>Bacteria</taxon>
        <taxon>Pseudomonadati</taxon>
        <taxon>Pseudomonadota</taxon>
        <taxon>Alphaproteobacteria</taxon>
        <taxon>Hyphomicrobiales</taxon>
        <taxon>Alsobacteraceae</taxon>
        <taxon>Alsobacter</taxon>
    </lineage>
</organism>
<sequence>MSENRRFPPPWTVHPMPAGFRVADANGAWLAYCYGDTTGYRSTGSVMMLPDQARAMAEMIASMPDLMHGVGSAEFPPGTQGPFFVEDRKTWFSVTDASGIRLAAVYHSDPEAGDLTPDEARRIAVGIARLPDWVGRPQ</sequence>
<evidence type="ECO:0000313" key="1">
    <source>
        <dbReference type="EMBL" id="XBO38356.1"/>
    </source>
</evidence>
<name>A0AAU7JDA8_9HYPH</name>
<reference evidence="1" key="1">
    <citation type="submission" date="2024-05" db="EMBL/GenBank/DDBJ databases">
        <authorList>
            <person name="Kim S."/>
            <person name="Heo J."/>
            <person name="Choi H."/>
            <person name="Choi Y."/>
            <person name="Kwon S.-W."/>
            <person name="Kim Y."/>
        </authorList>
    </citation>
    <scope>NUCLEOTIDE SEQUENCE</scope>
    <source>
        <strain evidence="1">KACC 23698</strain>
    </source>
</reference>
<dbReference type="EMBL" id="CP157484">
    <property type="protein sequence ID" value="XBO38356.1"/>
    <property type="molecule type" value="Genomic_DNA"/>
</dbReference>
<dbReference type="RefSeq" id="WP_406855195.1">
    <property type="nucleotide sequence ID" value="NZ_CP157484.1"/>
</dbReference>
<proteinExistence type="predicted"/>
<protein>
    <submittedName>
        <fullName evidence="1">Uncharacterized protein</fullName>
    </submittedName>
</protein>
<gene>
    <name evidence="1" type="ORF">ABEG18_22035</name>
</gene>
<dbReference type="AlphaFoldDB" id="A0AAU7JDA8"/>
<accession>A0AAU7JDA8</accession>